<proteinExistence type="predicted"/>
<protein>
    <submittedName>
        <fullName evidence="1">Uncharacterized protein</fullName>
    </submittedName>
</protein>
<keyword evidence="2" id="KW-1185">Reference proteome</keyword>
<comment type="caution">
    <text evidence="1">The sequence shown here is derived from an EMBL/GenBank/DDBJ whole genome shotgun (WGS) entry which is preliminary data.</text>
</comment>
<name>A0ABN7RMT2_THEXY</name>
<gene>
    <name evidence="1" type="primary">txxe 1019</name>
    <name evidence="1" type="ORF">TXXE_05110</name>
</gene>
<accession>A0ABN7RMT2</accession>
<evidence type="ECO:0000313" key="2">
    <source>
        <dbReference type="Proteomes" id="UP000681526"/>
    </source>
</evidence>
<evidence type="ECO:0000313" key="1">
    <source>
        <dbReference type="EMBL" id="CAG5081502.1"/>
    </source>
</evidence>
<organism evidence="1 2">
    <name type="scientific">Thermobacillus xylanilyticus</name>
    <dbReference type="NCBI Taxonomy" id="76633"/>
    <lineage>
        <taxon>Bacteria</taxon>
        <taxon>Bacillati</taxon>
        <taxon>Bacillota</taxon>
        <taxon>Bacilli</taxon>
        <taxon>Bacillales</taxon>
        <taxon>Paenibacillaceae</taxon>
        <taxon>Thermobacillus</taxon>
    </lineage>
</organism>
<dbReference type="Proteomes" id="UP000681526">
    <property type="component" value="Unassembled WGS sequence"/>
</dbReference>
<dbReference type="EMBL" id="CAJRAY010000023">
    <property type="protein sequence ID" value="CAG5081502.1"/>
    <property type="molecule type" value="Genomic_DNA"/>
</dbReference>
<reference evidence="1 2" key="1">
    <citation type="submission" date="2021-04" db="EMBL/GenBank/DDBJ databases">
        <authorList>
            <person name="Rakotoarivonina H."/>
        </authorList>
    </citation>
    <scope>NUCLEOTIDE SEQUENCE [LARGE SCALE GENOMIC DNA]</scope>
    <source>
        <strain evidence="1 2">XE</strain>
    </source>
</reference>
<sequence length="118" mass="12695">MPVEPLNRAAYRRASLNLRFASVSSSAATRFRPYIGLMAARVLPPPSVTCTASSAIRSRMSPMRPLAMADTHRRTSSCSPCGRRGAGCAARAPSFFFARLRILRHAVSVLSSMPAISA</sequence>